<dbReference type="OrthoDB" id="9806929at2"/>
<keyword evidence="4 7" id="KW-1133">Transmembrane helix</keyword>
<evidence type="ECO:0000256" key="4">
    <source>
        <dbReference type="ARBA" id="ARBA00022989"/>
    </source>
</evidence>
<dbReference type="EMBL" id="LLZS01000003">
    <property type="protein sequence ID" value="KUR72738.1"/>
    <property type="molecule type" value="Genomic_DNA"/>
</dbReference>
<dbReference type="InterPro" id="IPR002898">
    <property type="entry name" value="MotA_ExbB_proton_chnl"/>
</dbReference>
<evidence type="ECO:0000256" key="3">
    <source>
        <dbReference type="ARBA" id="ARBA00022692"/>
    </source>
</evidence>
<feature type="domain" description="MotA/TolQ/ExbB proton channel" evidence="8">
    <location>
        <begin position="113"/>
        <end position="191"/>
    </location>
</feature>
<gene>
    <name evidence="9" type="ORF">AQZ52_05780</name>
</gene>
<evidence type="ECO:0000256" key="5">
    <source>
        <dbReference type="ARBA" id="ARBA00023136"/>
    </source>
</evidence>
<dbReference type="PANTHER" id="PTHR30433">
    <property type="entry name" value="CHEMOTAXIS PROTEIN MOTA"/>
    <property type="match status" value="1"/>
</dbReference>
<evidence type="ECO:0000313" key="9">
    <source>
        <dbReference type="EMBL" id="KUR72738.1"/>
    </source>
</evidence>
<organism evidence="9 10">
    <name type="scientific">Novosphingobium fuchskuhlense</name>
    <dbReference type="NCBI Taxonomy" id="1117702"/>
    <lineage>
        <taxon>Bacteria</taxon>
        <taxon>Pseudomonadati</taxon>
        <taxon>Pseudomonadota</taxon>
        <taxon>Alphaproteobacteria</taxon>
        <taxon>Sphingomonadales</taxon>
        <taxon>Sphingomonadaceae</taxon>
        <taxon>Novosphingobium</taxon>
    </lineage>
</organism>
<evidence type="ECO:0000256" key="6">
    <source>
        <dbReference type="RuleBase" id="RU004057"/>
    </source>
</evidence>
<evidence type="ECO:0000256" key="7">
    <source>
        <dbReference type="SAM" id="Phobius"/>
    </source>
</evidence>
<dbReference type="GO" id="GO:0071978">
    <property type="term" value="P:bacterial-type flagellum-dependent swarming motility"/>
    <property type="evidence" value="ECO:0007669"/>
    <property type="project" value="InterPro"/>
</dbReference>
<dbReference type="InterPro" id="IPR047055">
    <property type="entry name" value="MotA-like"/>
</dbReference>
<keyword evidence="10" id="KW-1185">Reference proteome</keyword>
<evidence type="ECO:0000256" key="2">
    <source>
        <dbReference type="ARBA" id="ARBA00022475"/>
    </source>
</evidence>
<comment type="subcellular location">
    <subcellularLocation>
        <location evidence="1">Cell membrane</location>
        <topology evidence="1">Multi-pass membrane protein</topology>
    </subcellularLocation>
    <subcellularLocation>
        <location evidence="6">Membrane</location>
        <topology evidence="6">Multi-pass membrane protein</topology>
    </subcellularLocation>
</comment>
<dbReference type="Pfam" id="PF01618">
    <property type="entry name" value="MotA_ExbB"/>
    <property type="match status" value="1"/>
</dbReference>
<feature type="transmembrane region" description="Helical" evidence="7">
    <location>
        <begin position="150"/>
        <end position="173"/>
    </location>
</feature>
<sequence length="222" mass="23093">MDWTHMLDPVAASIVIGGTLGATALRSGWADCRAAGAALAALLRPRFRAELVRGGLAPLVAQAGRDGLLRATPRPCGDAAIDAAVAALVQTRSLAAFTARDDAAREARVACAIRAVRTLALGAELSPVFGLAGTLISLSQLPADGLARAAFMGAISMAVLTTLYGVLLGNLVLAPLARAVERRVEAEEAARREVMDWLLAQLAPTCPPTRSVAQPRAWLREA</sequence>
<dbReference type="GO" id="GO:0005886">
    <property type="term" value="C:plasma membrane"/>
    <property type="evidence" value="ECO:0007669"/>
    <property type="project" value="UniProtKB-SubCell"/>
</dbReference>
<accession>A0A124JVX3</accession>
<feature type="transmembrane region" description="Helical" evidence="7">
    <location>
        <begin position="118"/>
        <end position="138"/>
    </location>
</feature>
<keyword evidence="5 7" id="KW-0472">Membrane</keyword>
<dbReference type="AlphaFoldDB" id="A0A124JVX3"/>
<keyword evidence="6" id="KW-0653">Protein transport</keyword>
<evidence type="ECO:0000256" key="1">
    <source>
        <dbReference type="ARBA" id="ARBA00004651"/>
    </source>
</evidence>
<evidence type="ECO:0000313" key="10">
    <source>
        <dbReference type="Proteomes" id="UP000058012"/>
    </source>
</evidence>
<evidence type="ECO:0000259" key="8">
    <source>
        <dbReference type="Pfam" id="PF01618"/>
    </source>
</evidence>
<dbReference type="GO" id="GO:0006935">
    <property type="term" value="P:chemotaxis"/>
    <property type="evidence" value="ECO:0007669"/>
    <property type="project" value="InterPro"/>
</dbReference>
<keyword evidence="6" id="KW-0813">Transport</keyword>
<dbReference type="Proteomes" id="UP000058012">
    <property type="component" value="Unassembled WGS sequence"/>
</dbReference>
<reference evidence="9 10" key="1">
    <citation type="submission" date="2015-10" db="EMBL/GenBank/DDBJ databases">
        <title>Draft genome sequence of Novosphingobium fuchskuhlense DSM 25065 isolated from a surface water sample of the southwest basin of Lake Grosse Fuchskuhle.</title>
        <authorList>
            <person name="Ruckert C."/>
            <person name="Winkler A."/>
            <person name="Glaeser J."/>
            <person name="Grossart H.-P."/>
            <person name="Kalinowski J."/>
            <person name="Glaeser S."/>
        </authorList>
    </citation>
    <scope>NUCLEOTIDE SEQUENCE [LARGE SCALE GENOMIC DNA]</scope>
    <source>
        <strain evidence="9 10">FNE08-7</strain>
    </source>
</reference>
<dbReference type="STRING" id="1117702.AQZ52_05780"/>
<keyword evidence="2" id="KW-1003">Cell membrane</keyword>
<comment type="caution">
    <text evidence="9">The sequence shown here is derived from an EMBL/GenBank/DDBJ whole genome shotgun (WGS) entry which is preliminary data.</text>
</comment>
<comment type="similarity">
    <text evidence="6">Belongs to the exbB/tolQ family.</text>
</comment>
<protein>
    <recommendedName>
        <fullName evidence="8">MotA/TolQ/ExbB proton channel domain-containing protein</fullName>
    </recommendedName>
</protein>
<proteinExistence type="inferred from homology"/>
<dbReference type="GO" id="GO:0015031">
    <property type="term" value="P:protein transport"/>
    <property type="evidence" value="ECO:0007669"/>
    <property type="project" value="UniProtKB-KW"/>
</dbReference>
<name>A0A124JVX3_9SPHN</name>
<keyword evidence="3 7" id="KW-0812">Transmembrane</keyword>